<proteinExistence type="inferred from homology"/>
<accession>A0A182IQV4</accession>
<dbReference type="EnsemblMetazoa" id="AATE003739-RA">
    <property type="protein sequence ID" value="AATE003739-PA.1"/>
    <property type="gene ID" value="AATE003739"/>
</dbReference>
<keyword evidence="2" id="KW-0711">Selenium</keyword>
<dbReference type="GO" id="GO:0008430">
    <property type="term" value="F:selenium binding"/>
    <property type="evidence" value="ECO:0007669"/>
    <property type="project" value="InterPro"/>
</dbReference>
<dbReference type="Pfam" id="PF05694">
    <property type="entry name" value="SBP56"/>
    <property type="match status" value="1"/>
</dbReference>
<protein>
    <submittedName>
        <fullName evidence="3">Uncharacterized protein</fullName>
    </submittedName>
</protein>
<organism evidence="3">
    <name type="scientific">Anopheles atroparvus</name>
    <name type="common">European mosquito</name>
    <dbReference type="NCBI Taxonomy" id="41427"/>
    <lineage>
        <taxon>Eukaryota</taxon>
        <taxon>Metazoa</taxon>
        <taxon>Ecdysozoa</taxon>
        <taxon>Arthropoda</taxon>
        <taxon>Hexapoda</taxon>
        <taxon>Insecta</taxon>
        <taxon>Pterygota</taxon>
        <taxon>Neoptera</taxon>
        <taxon>Endopterygota</taxon>
        <taxon>Diptera</taxon>
        <taxon>Nematocera</taxon>
        <taxon>Culicoidea</taxon>
        <taxon>Culicidae</taxon>
        <taxon>Anophelinae</taxon>
        <taxon>Anopheles</taxon>
    </lineage>
</organism>
<dbReference type="PANTHER" id="PTHR23300">
    <property type="entry name" value="METHANETHIOL OXIDASE"/>
    <property type="match status" value="1"/>
</dbReference>
<evidence type="ECO:0000313" key="3">
    <source>
        <dbReference type="EnsemblMetazoa" id="AATE003739-PA.1"/>
    </source>
</evidence>
<dbReference type="STRING" id="41427.A0A182IQV4"/>
<dbReference type="VEuPathDB" id="VectorBase:AATE003739"/>
<dbReference type="InterPro" id="IPR008826">
    <property type="entry name" value="Se-bd"/>
</dbReference>
<dbReference type="PANTHER" id="PTHR23300:SF0">
    <property type="entry name" value="METHANETHIOL OXIDASE"/>
    <property type="match status" value="1"/>
</dbReference>
<reference evidence="3" key="1">
    <citation type="submission" date="2022-08" db="UniProtKB">
        <authorList>
            <consortium name="EnsemblMetazoa"/>
        </authorList>
    </citation>
    <scope>IDENTIFICATION</scope>
    <source>
        <strain evidence="3">EBRO</strain>
    </source>
</reference>
<comment type="similarity">
    <text evidence="1">Belongs to the selenium-binding protein family.</text>
</comment>
<name>A0A182IQV4_ANOAO</name>
<evidence type="ECO:0000256" key="1">
    <source>
        <dbReference type="ARBA" id="ARBA00005606"/>
    </source>
</evidence>
<dbReference type="SUPFAM" id="SSF75011">
    <property type="entry name" value="3-carboxy-cis,cis-mucoante lactonizing enzyme"/>
    <property type="match status" value="1"/>
</dbReference>
<sequence>LQPHPTGTPPGGNAGYLSQIACRYKGRSSSVFVYGDDFIPLGAVGRIASTIFNGVQYSVVAVSEGISLCQLSLVRFALLISAIATERMSEKCKCGPGYATPLDAVRNGPREKLLYVVCVQPNLDEEHGDYLATVDVDPASPTFCQIIHRTYTNSKRNELHHSGWNTCSSCHFVAGDKPVPRRDRLVLPCLNSDRIFVVDTGTDPRAPKVAKVIETDALKSVNCTAPHTTHCLPNGNIMVSVMGDAEGNAKGDFIEFDKDFNLVGPWTRGERKALCGYDYWYQPHFNVMVASEWGAPKLFRRGFRPTDCDDRTQYGCRLNFYRWQERELFQTIDLGNDGLTPLEVRFLHNPHENQGYVGCAFYANVYRFHQRPGSDQYIVEKVIDVPVKKVTNADEPEIGGMMTDILLSLDDRFLYFSNWRHGDVRQYDITDRAHPRLTGQVFLGGAILNDSPVRVVDDPELSEQPSPTYVKNRRLYGGPQMLQLSLDGKRLYVSSSLFSPWDKQFYPEMVRAGGTIVQLDIDVENGGMKLNENFLVDFANEPYGPGLPHEMRYPGGDCTSDIWLVNE</sequence>
<evidence type="ECO:0000256" key="2">
    <source>
        <dbReference type="ARBA" id="ARBA00023266"/>
    </source>
</evidence>
<dbReference type="AlphaFoldDB" id="A0A182IQV4"/>